<evidence type="ECO:0000313" key="1">
    <source>
        <dbReference type="EMBL" id="EGG07770.1"/>
    </source>
</evidence>
<dbReference type="EMBL" id="GL883103">
    <property type="protein sequence ID" value="EGG07770.1"/>
    <property type="molecule type" value="Genomic_DNA"/>
</dbReference>
<evidence type="ECO:0000313" key="2">
    <source>
        <dbReference type="Proteomes" id="UP000001072"/>
    </source>
</evidence>
<dbReference type="Proteomes" id="UP000001072">
    <property type="component" value="Unassembled WGS sequence"/>
</dbReference>
<gene>
    <name evidence="1" type="ORF">MELLADRAFT_105629</name>
</gene>
<dbReference type="InParanoid" id="F4RIU8"/>
<protein>
    <submittedName>
        <fullName evidence="1">Uncharacterized protein</fullName>
    </submittedName>
</protein>
<dbReference type="KEGG" id="mlr:MELLADRAFT_105629"/>
<accession>F4RIU8</accession>
<dbReference type="AlphaFoldDB" id="F4RIU8"/>
<keyword evidence="2" id="KW-1185">Reference proteome</keyword>
<proteinExistence type="predicted"/>
<dbReference type="GeneID" id="18922670"/>
<name>F4RIU8_MELLP</name>
<sequence>MLRSLLEFMGTLPAMSSQQSHSAAPYLLSTPSMGRIDRMSSTLLANRGQISGVLGDNEGNVTTRKIVSTEKILAAIATLSTKMELDIAHLYDKLKEEVALSNDSVEHYHMLSNNLD</sequence>
<reference evidence="2" key="1">
    <citation type="journal article" date="2011" name="Proc. Natl. Acad. Sci. U.S.A.">
        <title>Obligate biotrophy features unraveled by the genomic analysis of rust fungi.</title>
        <authorList>
            <person name="Duplessis S."/>
            <person name="Cuomo C.A."/>
            <person name="Lin Y.-C."/>
            <person name="Aerts A."/>
            <person name="Tisserant E."/>
            <person name="Veneault-Fourrey C."/>
            <person name="Joly D.L."/>
            <person name="Hacquard S."/>
            <person name="Amselem J."/>
            <person name="Cantarel B.L."/>
            <person name="Chiu R."/>
            <person name="Coutinho P.M."/>
            <person name="Feau N."/>
            <person name="Field M."/>
            <person name="Frey P."/>
            <person name="Gelhaye E."/>
            <person name="Goldberg J."/>
            <person name="Grabherr M.G."/>
            <person name="Kodira C.D."/>
            <person name="Kohler A."/>
            <person name="Kuees U."/>
            <person name="Lindquist E.A."/>
            <person name="Lucas S.M."/>
            <person name="Mago R."/>
            <person name="Mauceli E."/>
            <person name="Morin E."/>
            <person name="Murat C."/>
            <person name="Pangilinan J.L."/>
            <person name="Park R."/>
            <person name="Pearson M."/>
            <person name="Quesneville H."/>
            <person name="Rouhier N."/>
            <person name="Sakthikumar S."/>
            <person name="Salamov A.A."/>
            <person name="Schmutz J."/>
            <person name="Selles B."/>
            <person name="Shapiro H."/>
            <person name="Tanguay P."/>
            <person name="Tuskan G.A."/>
            <person name="Henrissat B."/>
            <person name="Van de Peer Y."/>
            <person name="Rouze P."/>
            <person name="Ellis J.G."/>
            <person name="Dodds P.N."/>
            <person name="Schein J.E."/>
            <person name="Zhong S."/>
            <person name="Hamelin R.C."/>
            <person name="Grigoriev I.V."/>
            <person name="Szabo L.J."/>
            <person name="Martin F."/>
        </authorList>
    </citation>
    <scope>NUCLEOTIDE SEQUENCE [LARGE SCALE GENOMIC DNA]</scope>
    <source>
        <strain evidence="2">98AG31 / pathotype 3-4-7</strain>
    </source>
</reference>
<dbReference type="VEuPathDB" id="FungiDB:MELLADRAFT_105629"/>
<dbReference type="HOGENOM" id="CLU_2097380_0_0_1"/>
<dbReference type="RefSeq" id="XP_007409102.1">
    <property type="nucleotide sequence ID" value="XM_007409040.1"/>
</dbReference>
<organism evidence="2">
    <name type="scientific">Melampsora larici-populina (strain 98AG31 / pathotype 3-4-7)</name>
    <name type="common">Poplar leaf rust fungus</name>
    <dbReference type="NCBI Taxonomy" id="747676"/>
    <lineage>
        <taxon>Eukaryota</taxon>
        <taxon>Fungi</taxon>
        <taxon>Dikarya</taxon>
        <taxon>Basidiomycota</taxon>
        <taxon>Pucciniomycotina</taxon>
        <taxon>Pucciniomycetes</taxon>
        <taxon>Pucciniales</taxon>
        <taxon>Melampsoraceae</taxon>
        <taxon>Melampsora</taxon>
    </lineage>
</organism>